<evidence type="ECO:0000313" key="3">
    <source>
        <dbReference type="EMBL" id="KAK6765621.1"/>
    </source>
</evidence>
<organism evidence="3 4">
    <name type="scientific">Necator americanus</name>
    <name type="common">Human hookworm</name>
    <dbReference type="NCBI Taxonomy" id="51031"/>
    <lineage>
        <taxon>Eukaryota</taxon>
        <taxon>Metazoa</taxon>
        <taxon>Ecdysozoa</taxon>
        <taxon>Nematoda</taxon>
        <taxon>Chromadorea</taxon>
        <taxon>Rhabditida</taxon>
        <taxon>Rhabditina</taxon>
        <taxon>Rhabditomorpha</taxon>
        <taxon>Strongyloidea</taxon>
        <taxon>Ancylostomatidae</taxon>
        <taxon>Bunostominae</taxon>
        <taxon>Necator</taxon>
    </lineage>
</organism>
<accession>A0ABR1ESL3</accession>
<feature type="region of interest" description="Disordered" evidence="1">
    <location>
        <begin position="339"/>
        <end position="415"/>
    </location>
</feature>
<feature type="compositionally biased region" description="Polar residues" evidence="1">
    <location>
        <begin position="272"/>
        <end position="297"/>
    </location>
</feature>
<feature type="transmembrane region" description="Helical" evidence="2">
    <location>
        <begin position="214"/>
        <end position="234"/>
    </location>
</feature>
<keyword evidence="2" id="KW-1133">Transmembrane helix</keyword>
<sequence length="415" mass="46638">MSDVSNSFSAWETLPEDEPPLCIAVRRPVSPPRHYEAVASEPLAAPSAFRCSLPKILRLHFAVLFQKFYSSKLMKFLLSLIIIFSTFCHSLPPYKVSHSESVQPWIRRTRSNRPQEALHNKHVINVFGYNVNVPTVKVPKFIHSMNNSMNEFFVGPSGVVTKIKEFLKGNSKVSTQFFGRKVDFQANVPLSKEDVRKSFRSFLRKFRTDPMTRVLFVMYLNVVVVIVVYMVLLAKHVQISLQTKRDSLRKKNYPSPSAGSHVQMISPDISMPVQQPNRRQSPVSEGTLPEDNTQSSTDENKSVDWSAIANPSLLNAVNQETIMIANKPPRLLNDLESFLSPSKADDEPPSPSHRSNTSISSGEGPSTISPKQSNNSQICPIRTPSSNYFTALESTRSSFDASQPQYLPTIDKEQP</sequence>
<dbReference type="EMBL" id="JAVFWL010000006">
    <property type="protein sequence ID" value="KAK6765621.1"/>
    <property type="molecule type" value="Genomic_DNA"/>
</dbReference>
<keyword evidence="2" id="KW-0812">Transmembrane</keyword>
<evidence type="ECO:0000313" key="4">
    <source>
        <dbReference type="Proteomes" id="UP001303046"/>
    </source>
</evidence>
<evidence type="ECO:0000256" key="1">
    <source>
        <dbReference type="SAM" id="MobiDB-lite"/>
    </source>
</evidence>
<keyword evidence="4" id="KW-1185">Reference proteome</keyword>
<keyword evidence="2" id="KW-0472">Membrane</keyword>
<feature type="region of interest" description="Disordered" evidence="1">
    <location>
        <begin position="245"/>
        <end position="303"/>
    </location>
</feature>
<name>A0ABR1ESL3_NECAM</name>
<protein>
    <submittedName>
        <fullName evidence="3">Uncharacterized protein</fullName>
    </submittedName>
</protein>
<evidence type="ECO:0000256" key="2">
    <source>
        <dbReference type="SAM" id="Phobius"/>
    </source>
</evidence>
<reference evidence="3 4" key="1">
    <citation type="submission" date="2023-08" db="EMBL/GenBank/DDBJ databases">
        <title>A Necator americanus chromosomal reference genome.</title>
        <authorList>
            <person name="Ilik V."/>
            <person name="Petrzelkova K.J."/>
            <person name="Pardy F."/>
            <person name="Fuh T."/>
            <person name="Niatou-Singa F.S."/>
            <person name="Gouil Q."/>
            <person name="Baker L."/>
            <person name="Ritchie M.E."/>
            <person name="Jex A.R."/>
            <person name="Gazzola D."/>
            <person name="Li H."/>
            <person name="Toshio Fujiwara R."/>
            <person name="Zhan B."/>
            <person name="Aroian R.V."/>
            <person name="Pafco B."/>
            <person name="Schwarz E.M."/>
        </authorList>
    </citation>
    <scope>NUCLEOTIDE SEQUENCE [LARGE SCALE GENOMIC DNA]</scope>
    <source>
        <strain evidence="3 4">Aroian</strain>
        <tissue evidence="3">Whole animal</tissue>
    </source>
</reference>
<gene>
    <name evidence="3" type="primary">Necator_chrX.g25668</name>
    <name evidence="3" type="ORF">RB195_025502</name>
</gene>
<dbReference type="Proteomes" id="UP001303046">
    <property type="component" value="Unassembled WGS sequence"/>
</dbReference>
<proteinExistence type="predicted"/>
<comment type="caution">
    <text evidence="3">The sequence shown here is derived from an EMBL/GenBank/DDBJ whole genome shotgun (WGS) entry which is preliminary data.</text>
</comment>
<feature type="compositionally biased region" description="Polar residues" evidence="1">
    <location>
        <begin position="352"/>
        <end position="406"/>
    </location>
</feature>